<dbReference type="AlphaFoldDB" id="A0A0K0Y4H1"/>
<keyword evidence="2" id="KW-1185">Reference proteome</keyword>
<sequence length="154" mass="15972">MRNLPSTACVVLSAFLASPALADDGCDDIRKLMPEDFNDFALVSCETEGTPQTRAQLTLTVPPEDVIALSKRLTADFGMGELVFLCCGYEPAGGQNGSFEVPEGIIAPGPSGSYTHLSIGMSAMGLDETGSGGATEFFSLGETTATLSLAIVDI</sequence>
<dbReference type="OrthoDB" id="339049at2"/>
<dbReference type="STRING" id="1458307.OSB_13400"/>
<dbReference type="RefSeq" id="WP_049834239.1">
    <property type="nucleotide sequence ID" value="NZ_CP012160.1"/>
</dbReference>
<protein>
    <submittedName>
        <fullName evidence="1">Uncharacterized protein</fullName>
    </submittedName>
</protein>
<dbReference type="KEGG" id="otm:OSB_13400"/>
<reference evidence="1 2" key="1">
    <citation type="journal article" date="2015" name="Genome Announc.">
        <title>Closed Genome Sequence of Octadecabacter temperatus SB1, the First Mesophilic Species of the Genus Octadecabacter.</title>
        <authorList>
            <person name="Voget S."/>
            <person name="Billerbeck S."/>
            <person name="Simon M."/>
            <person name="Daniel R."/>
        </authorList>
    </citation>
    <scope>NUCLEOTIDE SEQUENCE [LARGE SCALE GENOMIC DNA]</scope>
    <source>
        <strain evidence="1 2">SB1</strain>
    </source>
</reference>
<accession>A0A0K0Y4H1</accession>
<gene>
    <name evidence="1" type="ORF">OSB_13400</name>
</gene>
<proteinExistence type="predicted"/>
<evidence type="ECO:0000313" key="2">
    <source>
        <dbReference type="Proteomes" id="UP000067444"/>
    </source>
</evidence>
<organism evidence="1 2">
    <name type="scientific">Octadecabacter temperatus</name>
    <dbReference type="NCBI Taxonomy" id="1458307"/>
    <lineage>
        <taxon>Bacteria</taxon>
        <taxon>Pseudomonadati</taxon>
        <taxon>Pseudomonadota</taxon>
        <taxon>Alphaproteobacteria</taxon>
        <taxon>Rhodobacterales</taxon>
        <taxon>Roseobacteraceae</taxon>
        <taxon>Octadecabacter</taxon>
    </lineage>
</organism>
<dbReference type="EMBL" id="CP012160">
    <property type="protein sequence ID" value="AKS45893.1"/>
    <property type="molecule type" value="Genomic_DNA"/>
</dbReference>
<name>A0A0K0Y4H1_9RHOB</name>
<dbReference type="Proteomes" id="UP000067444">
    <property type="component" value="Chromosome"/>
</dbReference>
<evidence type="ECO:0000313" key="1">
    <source>
        <dbReference type="EMBL" id="AKS45893.1"/>
    </source>
</evidence>